<dbReference type="PANTHER" id="PTHR43664">
    <property type="entry name" value="MONOAMINE OXIDASE-RELATED"/>
    <property type="match status" value="1"/>
</dbReference>
<reference evidence="2 3" key="1">
    <citation type="submission" date="2018-04" db="EMBL/GenBank/DDBJ databases">
        <title>Genomic Encyclopedia of Type Strains, Phase III (KMG-III): the genomes of soil and plant-associated and newly described type strains.</title>
        <authorList>
            <person name="Whitman W."/>
        </authorList>
    </citation>
    <scope>NUCLEOTIDE SEQUENCE [LARGE SCALE GENOMIC DNA]</scope>
    <source>
        <strain evidence="2 3">KA25</strain>
    </source>
</reference>
<keyword evidence="3" id="KW-1185">Reference proteome</keyword>
<dbReference type="OrthoDB" id="9796589at2"/>
<dbReference type="EMBL" id="QAOT01000002">
    <property type="protein sequence ID" value="PTR20344.1"/>
    <property type="molecule type" value="Genomic_DNA"/>
</dbReference>
<feature type="domain" description="MaoC-like" evidence="1">
    <location>
        <begin position="25"/>
        <end position="123"/>
    </location>
</feature>
<dbReference type="RefSeq" id="WP_108220191.1">
    <property type="nucleotide sequence ID" value="NZ_CP090021.1"/>
</dbReference>
<accession>A0A2T5KD61</accession>
<name>A0A2T5KD61_9RHOB</name>
<evidence type="ECO:0000259" key="1">
    <source>
        <dbReference type="Pfam" id="PF01575"/>
    </source>
</evidence>
<sequence>MSVTGHFEPVVLGCWFEDFSEEVERLSPGRTITESDLMAFSGLTGDYSQVHTDEEFCRNTEFGTRIGHGLLGLSIAQGLMWRTNYTQGTGVASLGWTNWSFRRPIFIGDTVRVRWRLTSKRESGSKPGMGIIHEWCRLMNQKDEVLQEGEHITLIRRRPA</sequence>
<dbReference type="InterPro" id="IPR052342">
    <property type="entry name" value="MCH/BMMD"/>
</dbReference>
<dbReference type="Proteomes" id="UP000244060">
    <property type="component" value="Unassembled WGS sequence"/>
</dbReference>
<dbReference type="InterPro" id="IPR002539">
    <property type="entry name" value="MaoC-like_dom"/>
</dbReference>
<proteinExistence type="predicted"/>
<gene>
    <name evidence="2" type="ORF">C8J28_102109</name>
</gene>
<evidence type="ECO:0000313" key="3">
    <source>
        <dbReference type="Proteomes" id="UP000244060"/>
    </source>
</evidence>
<comment type="caution">
    <text evidence="2">The sequence shown here is derived from an EMBL/GenBank/DDBJ whole genome shotgun (WGS) entry which is preliminary data.</text>
</comment>
<dbReference type="SUPFAM" id="SSF54637">
    <property type="entry name" value="Thioesterase/thiol ester dehydrase-isomerase"/>
    <property type="match status" value="1"/>
</dbReference>
<dbReference type="Pfam" id="PF01575">
    <property type="entry name" value="MaoC_dehydratas"/>
    <property type="match status" value="1"/>
</dbReference>
<dbReference type="PANTHER" id="PTHR43664:SF1">
    <property type="entry name" value="BETA-METHYLMALYL-COA DEHYDRATASE"/>
    <property type="match status" value="1"/>
</dbReference>
<protein>
    <submittedName>
        <fullName evidence="2">Acyl dehydratase</fullName>
    </submittedName>
</protein>
<organism evidence="2 3">
    <name type="scientific">Cereibacter azotoformans</name>
    <dbReference type="NCBI Taxonomy" id="43057"/>
    <lineage>
        <taxon>Bacteria</taxon>
        <taxon>Pseudomonadati</taxon>
        <taxon>Pseudomonadota</taxon>
        <taxon>Alphaproteobacteria</taxon>
        <taxon>Rhodobacterales</taxon>
        <taxon>Paracoccaceae</taxon>
        <taxon>Cereibacter</taxon>
    </lineage>
</organism>
<evidence type="ECO:0000313" key="2">
    <source>
        <dbReference type="EMBL" id="PTR20344.1"/>
    </source>
</evidence>
<dbReference type="AlphaFoldDB" id="A0A2T5KD61"/>
<dbReference type="InterPro" id="IPR029069">
    <property type="entry name" value="HotDog_dom_sf"/>
</dbReference>
<dbReference type="Gene3D" id="3.10.129.10">
    <property type="entry name" value="Hotdog Thioesterase"/>
    <property type="match status" value="1"/>
</dbReference>